<organism evidence="1">
    <name type="scientific">Paraconexibacter sp. AEG42_29</name>
    <dbReference type="NCBI Taxonomy" id="2997339"/>
    <lineage>
        <taxon>Bacteria</taxon>
        <taxon>Bacillati</taxon>
        <taxon>Actinomycetota</taxon>
        <taxon>Thermoleophilia</taxon>
        <taxon>Solirubrobacterales</taxon>
        <taxon>Paraconexibacteraceae</taxon>
        <taxon>Paraconexibacter</taxon>
    </lineage>
</organism>
<reference evidence="1" key="1">
    <citation type="submission" date="2022-12" db="EMBL/GenBank/DDBJ databases">
        <title>Paraconexibacter alkalitolerans sp. nov. and Baekduia alba sp. nov., isolated from soil and emended description of the genera Paraconexibacter (Chun et al., 2020) and Baekduia (An et al., 2020).</title>
        <authorList>
            <person name="Vieira S."/>
            <person name="Huber K.J."/>
            <person name="Geppert A."/>
            <person name="Wolf J."/>
            <person name="Neumann-Schaal M."/>
            <person name="Muesken M."/>
            <person name="Overmann J."/>
        </authorList>
    </citation>
    <scope>NUCLEOTIDE SEQUENCE</scope>
    <source>
        <strain evidence="1">AEG42_29</strain>
    </source>
</reference>
<dbReference type="KEGG" id="parq:DSM112329_05064"/>
<evidence type="ECO:0000313" key="1">
    <source>
        <dbReference type="EMBL" id="XAY08167.1"/>
    </source>
</evidence>
<dbReference type="RefSeq" id="WP_354699350.1">
    <property type="nucleotide sequence ID" value="NZ_CP114014.1"/>
</dbReference>
<accession>A0AAU7B3I3</accession>
<sequence length="77" mass="8011">MDSSAFVGGFDQSAPGVLAAVTCVVDDLIWETLCGLDDTVLFHADLFAVLGQLPSLIVGPDLRDAITDLVLNGSGFD</sequence>
<name>A0AAU7B3I3_9ACTN</name>
<dbReference type="EMBL" id="CP114014">
    <property type="protein sequence ID" value="XAY08167.1"/>
    <property type="molecule type" value="Genomic_DNA"/>
</dbReference>
<protein>
    <submittedName>
        <fullName evidence="1">Uncharacterized protein</fullName>
    </submittedName>
</protein>
<proteinExistence type="predicted"/>
<gene>
    <name evidence="1" type="ORF">DSM112329_05064</name>
</gene>
<dbReference type="AlphaFoldDB" id="A0AAU7B3I3"/>